<dbReference type="SMART" id="SM00388">
    <property type="entry name" value="HisKA"/>
    <property type="match status" value="1"/>
</dbReference>
<dbReference type="GO" id="GO:0005524">
    <property type="term" value="F:ATP binding"/>
    <property type="evidence" value="ECO:0007669"/>
    <property type="project" value="UniProtKB-KW"/>
</dbReference>
<feature type="transmembrane region" description="Helical" evidence="12">
    <location>
        <begin position="29"/>
        <end position="52"/>
    </location>
</feature>
<dbReference type="Pfam" id="PF02518">
    <property type="entry name" value="HATPase_c"/>
    <property type="match status" value="1"/>
</dbReference>
<evidence type="ECO:0000259" key="13">
    <source>
        <dbReference type="PROSITE" id="PS50109"/>
    </source>
</evidence>
<dbReference type="InterPro" id="IPR005467">
    <property type="entry name" value="His_kinase_dom"/>
</dbReference>
<dbReference type="Gene3D" id="1.10.287.130">
    <property type="match status" value="1"/>
</dbReference>
<dbReference type="InterPro" id="IPR050351">
    <property type="entry name" value="BphY/WalK/GraS-like"/>
</dbReference>
<keyword evidence="12" id="KW-1133">Transmembrane helix</keyword>
<dbReference type="RefSeq" id="WP_189933637.1">
    <property type="nucleotide sequence ID" value="NZ_BNCD01000011.1"/>
</dbReference>
<feature type="region of interest" description="Disordered" evidence="11">
    <location>
        <begin position="413"/>
        <end position="447"/>
    </location>
</feature>
<evidence type="ECO:0000256" key="8">
    <source>
        <dbReference type="ARBA" id="ARBA00022840"/>
    </source>
</evidence>
<feature type="domain" description="Histidine kinase" evidence="13">
    <location>
        <begin position="198"/>
        <end position="414"/>
    </location>
</feature>
<evidence type="ECO:0000313" key="15">
    <source>
        <dbReference type="Proteomes" id="UP000603708"/>
    </source>
</evidence>
<dbReference type="GO" id="GO:0000155">
    <property type="term" value="F:phosphorelay sensor kinase activity"/>
    <property type="evidence" value="ECO:0007669"/>
    <property type="project" value="InterPro"/>
</dbReference>
<keyword evidence="4" id="KW-0597">Phosphoprotein</keyword>
<evidence type="ECO:0000256" key="6">
    <source>
        <dbReference type="ARBA" id="ARBA00022741"/>
    </source>
</evidence>
<dbReference type="SUPFAM" id="SSF47384">
    <property type="entry name" value="Homodimeric domain of signal transducing histidine kinase"/>
    <property type="match status" value="1"/>
</dbReference>
<dbReference type="PANTHER" id="PTHR42878:SF7">
    <property type="entry name" value="SENSOR HISTIDINE KINASE GLRK"/>
    <property type="match status" value="1"/>
</dbReference>
<reference evidence="14" key="1">
    <citation type="journal article" date="2014" name="Int. J. Syst. Evol. Microbiol.">
        <title>Complete genome sequence of Corynebacterium casei LMG S-19264T (=DSM 44701T), isolated from a smear-ripened cheese.</title>
        <authorList>
            <consortium name="US DOE Joint Genome Institute (JGI-PGF)"/>
            <person name="Walter F."/>
            <person name="Albersmeier A."/>
            <person name="Kalinowski J."/>
            <person name="Ruckert C."/>
        </authorList>
    </citation>
    <scope>NUCLEOTIDE SEQUENCE</scope>
    <source>
        <strain evidence="14">JCM 5069</strain>
    </source>
</reference>
<dbReference type="InterPro" id="IPR036097">
    <property type="entry name" value="HisK_dim/P_sf"/>
</dbReference>
<proteinExistence type="predicted"/>
<evidence type="ECO:0000256" key="11">
    <source>
        <dbReference type="SAM" id="MobiDB-lite"/>
    </source>
</evidence>
<dbReference type="EMBL" id="BNCD01000011">
    <property type="protein sequence ID" value="GHH81280.1"/>
    <property type="molecule type" value="Genomic_DNA"/>
</dbReference>
<evidence type="ECO:0000256" key="4">
    <source>
        <dbReference type="ARBA" id="ARBA00022553"/>
    </source>
</evidence>
<keyword evidence="6" id="KW-0547">Nucleotide-binding</keyword>
<accession>A0A919L1D8</accession>
<evidence type="ECO:0000256" key="12">
    <source>
        <dbReference type="SAM" id="Phobius"/>
    </source>
</evidence>
<protein>
    <recommendedName>
        <fullName evidence="10">Sensor-like histidine kinase SenX3</fullName>
        <ecNumber evidence="3">2.7.13.3</ecNumber>
    </recommendedName>
</protein>
<keyword evidence="12" id="KW-0812">Transmembrane</keyword>
<organism evidence="14 15">
    <name type="scientific">Streptomyces sulfonofaciens</name>
    <dbReference type="NCBI Taxonomy" id="68272"/>
    <lineage>
        <taxon>Bacteria</taxon>
        <taxon>Bacillati</taxon>
        <taxon>Actinomycetota</taxon>
        <taxon>Actinomycetes</taxon>
        <taxon>Kitasatosporales</taxon>
        <taxon>Streptomycetaceae</taxon>
        <taxon>Streptomyces</taxon>
    </lineage>
</organism>
<dbReference type="SMART" id="SM00387">
    <property type="entry name" value="HATPase_c"/>
    <property type="match status" value="1"/>
</dbReference>
<dbReference type="GO" id="GO:0005886">
    <property type="term" value="C:plasma membrane"/>
    <property type="evidence" value="ECO:0007669"/>
    <property type="project" value="UniProtKB-SubCell"/>
</dbReference>
<evidence type="ECO:0000256" key="3">
    <source>
        <dbReference type="ARBA" id="ARBA00012438"/>
    </source>
</evidence>
<dbReference type="InterPro" id="IPR036890">
    <property type="entry name" value="HATPase_C_sf"/>
</dbReference>
<dbReference type="PANTHER" id="PTHR42878">
    <property type="entry name" value="TWO-COMPONENT HISTIDINE KINASE"/>
    <property type="match status" value="1"/>
</dbReference>
<keyword evidence="9" id="KW-0902">Two-component regulatory system</keyword>
<dbReference type="SUPFAM" id="SSF55874">
    <property type="entry name" value="ATPase domain of HSP90 chaperone/DNA topoisomerase II/histidine kinase"/>
    <property type="match status" value="1"/>
</dbReference>
<dbReference type="Pfam" id="PF00512">
    <property type="entry name" value="HisKA"/>
    <property type="match status" value="1"/>
</dbReference>
<keyword evidence="8" id="KW-0067">ATP-binding</keyword>
<comment type="caution">
    <text evidence="14">The sequence shown here is derived from an EMBL/GenBank/DDBJ whole genome shotgun (WGS) entry which is preliminary data.</text>
</comment>
<name>A0A919L1D8_9ACTN</name>
<dbReference type="EC" id="2.7.13.3" evidence="3"/>
<dbReference type="InterPro" id="IPR003594">
    <property type="entry name" value="HATPase_dom"/>
</dbReference>
<keyword evidence="7 14" id="KW-0418">Kinase</keyword>
<dbReference type="Proteomes" id="UP000603708">
    <property type="component" value="Unassembled WGS sequence"/>
</dbReference>
<evidence type="ECO:0000256" key="10">
    <source>
        <dbReference type="ARBA" id="ARBA00039401"/>
    </source>
</evidence>
<comment type="subcellular location">
    <subcellularLocation>
        <location evidence="2">Cell membrane</location>
    </subcellularLocation>
</comment>
<gene>
    <name evidence="14" type="ORF">GCM10018793_38260</name>
</gene>
<keyword evidence="12" id="KW-0472">Membrane</keyword>
<comment type="catalytic activity">
    <reaction evidence="1">
        <text>ATP + protein L-histidine = ADP + protein N-phospho-L-histidine.</text>
        <dbReference type="EC" id="2.7.13.3"/>
    </reaction>
</comment>
<dbReference type="GO" id="GO:0030295">
    <property type="term" value="F:protein kinase activator activity"/>
    <property type="evidence" value="ECO:0007669"/>
    <property type="project" value="TreeGrafter"/>
</dbReference>
<evidence type="ECO:0000256" key="2">
    <source>
        <dbReference type="ARBA" id="ARBA00004236"/>
    </source>
</evidence>
<dbReference type="GO" id="GO:0007234">
    <property type="term" value="P:osmosensory signaling via phosphorelay pathway"/>
    <property type="evidence" value="ECO:0007669"/>
    <property type="project" value="TreeGrafter"/>
</dbReference>
<dbReference type="CDD" id="cd00082">
    <property type="entry name" value="HisKA"/>
    <property type="match status" value="1"/>
</dbReference>
<evidence type="ECO:0000256" key="7">
    <source>
        <dbReference type="ARBA" id="ARBA00022777"/>
    </source>
</evidence>
<dbReference type="GO" id="GO:0000156">
    <property type="term" value="F:phosphorelay response regulator activity"/>
    <property type="evidence" value="ECO:0007669"/>
    <property type="project" value="TreeGrafter"/>
</dbReference>
<evidence type="ECO:0000313" key="14">
    <source>
        <dbReference type="EMBL" id="GHH81280.1"/>
    </source>
</evidence>
<dbReference type="PRINTS" id="PR00344">
    <property type="entry name" value="BCTRLSENSOR"/>
</dbReference>
<evidence type="ECO:0000256" key="5">
    <source>
        <dbReference type="ARBA" id="ARBA00022679"/>
    </source>
</evidence>
<feature type="compositionally biased region" description="Basic and acidic residues" evidence="11">
    <location>
        <begin position="436"/>
        <end position="447"/>
    </location>
</feature>
<dbReference type="InterPro" id="IPR003661">
    <property type="entry name" value="HisK_dim/P_dom"/>
</dbReference>
<dbReference type="Gene3D" id="3.30.565.10">
    <property type="entry name" value="Histidine kinase-like ATPase, C-terminal domain"/>
    <property type="match status" value="1"/>
</dbReference>
<dbReference type="InterPro" id="IPR004358">
    <property type="entry name" value="Sig_transdc_His_kin-like_C"/>
</dbReference>
<sequence length="447" mass="47182">MTRARGAPAGPHVPDGGQTRMLARARRAITAWVTAVAAVLLLVVGGVIYAVTTRGQSSDISRDLRYAARYADVSAPPACVWLVVTHGAATYRSPGTPAGFPVRAAVRQVRAGRGDVSRDVTVGGAHYRVLTTHRGRDVVQAVRDLRYARQERHHLLMAVAAAEAAGLAGAALLGTLLARRATAPLGEALSRQRRFVADASHELRTPLTRLHTRAQLLVRLAGTLALPEPVAADLRQLVATSRQLGDVIDDLLLSARLPHAPVLTVAVDLAALAEEICREEQVRAGLDALTLTARAEGGPHLVAGVPSALRRAVSALVDNAIGHTPPGGRVTLTVGAHGDGSVVLTVRDTGGGFEPHRAEHLFERFAHGHTGRGRRFGIGLALVREVVHGHGGSVHAEGEPGSGARFTVRLPALAPADRPQRPRTRPCRAALARRPAAKERAPKPTAR</sequence>
<keyword evidence="5" id="KW-0808">Transferase</keyword>
<dbReference type="AlphaFoldDB" id="A0A919L1D8"/>
<reference evidence="14" key="2">
    <citation type="submission" date="2020-09" db="EMBL/GenBank/DDBJ databases">
        <authorList>
            <person name="Sun Q."/>
            <person name="Ohkuma M."/>
        </authorList>
    </citation>
    <scope>NUCLEOTIDE SEQUENCE</scope>
    <source>
        <strain evidence="14">JCM 5069</strain>
    </source>
</reference>
<dbReference type="PROSITE" id="PS50109">
    <property type="entry name" value="HIS_KIN"/>
    <property type="match status" value="1"/>
</dbReference>
<evidence type="ECO:0000256" key="9">
    <source>
        <dbReference type="ARBA" id="ARBA00023012"/>
    </source>
</evidence>
<evidence type="ECO:0000256" key="1">
    <source>
        <dbReference type="ARBA" id="ARBA00000085"/>
    </source>
</evidence>
<keyword evidence="15" id="KW-1185">Reference proteome</keyword>